<evidence type="ECO:0000313" key="12">
    <source>
        <dbReference type="EMBL" id="MBK1840632.1"/>
    </source>
</evidence>
<reference evidence="13" key="1">
    <citation type="submission" date="2021-01" db="EMBL/GenBank/DDBJ databases">
        <title>Genome public.</title>
        <authorList>
            <person name="Liu C."/>
            <person name="Sun Q."/>
        </authorList>
    </citation>
    <scope>NUCLEOTIDE SEQUENCE [LARGE SCALE GENOMIC DNA]</scope>
    <source>
        <strain evidence="13">YIM B02556</strain>
    </source>
</reference>
<dbReference type="Pfam" id="PF02424">
    <property type="entry name" value="ApbE"/>
    <property type="match status" value="1"/>
</dbReference>
<comment type="similarity">
    <text evidence="11">Belongs to the ApbE family.</text>
</comment>
<evidence type="ECO:0000256" key="7">
    <source>
        <dbReference type="ARBA" id="ARBA00022827"/>
    </source>
</evidence>
<dbReference type="PANTHER" id="PTHR30040:SF2">
    <property type="entry name" value="FAD:PROTEIN FMN TRANSFERASE"/>
    <property type="match status" value="1"/>
</dbReference>
<evidence type="ECO:0000256" key="5">
    <source>
        <dbReference type="ARBA" id="ARBA00022679"/>
    </source>
</evidence>
<dbReference type="RefSeq" id="WP_200197304.1">
    <property type="nucleotide sequence ID" value="NZ_JAENHM010000067.1"/>
</dbReference>
<keyword evidence="7 11" id="KW-0274">FAD</keyword>
<evidence type="ECO:0000256" key="10">
    <source>
        <dbReference type="ARBA" id="ARBA00048540"/>
    </source>
</evidence>
<evidence type="ECO:0000256" key="2">
    <source>
        <dbReference type="ARBA" id="ARBA00011955"/>
    </source>
</evidence>
<organism evidence="12 13">
    <name type="scientific">Azospirillum endophyticum</name>
    <dbReference type="NCBI Taxonomy" id="2800326"/>
    <lineage>
        <taxon>Bacteria</taxon>
        <taxon>Pseudomonadati</taxon>
        <taxon>Pseudomonadota</taxon>
        <taxon>Alphaproteobacteria</taxon>
        <taxon>Rhodospirillales</taxon>
        <taxon>Azospirillaceae</taxon>
        <taxon>Azospirillum</taxon>
    </lineage>
</organism>
<dbReference type="GO" id="GO:0016740">
    <property type="term" value="F:transferase activity"/>
    <property type="evidence" value="ECO:0007669"/>
    <property type="project" value="UniProtKB-KW"/>
</dbReference>
<proteinExistence type="inferred from homology"/>
<comment type="cofactor">
    <cofactor evidence="1">
        <name>Mg(2+)</name>
        <dbReference type="ChEBI" id="CHEBI:18420"/>
    </cofactor>
</comment>
<evidence type="ECO:0000313" key="13">
    <source>
        <dbReference type="Proteomes" id="UP000652760"/>
    </source>
</evidence>
<evidence type="ECO:0000256" key="3">
    <source>
        <dbReference type="ARBA" id="ARBA00016337"/>
    </source>
</evidence>
<dbReference type="InterPro" id="IPR024932">
    <property type="entry name" value="ApbE"/>
</dbReference>
<keyword evidence="4 11" id="KW-0285">Flavoprotein</keyword>
<evidence type="ECO:0000256" key="8">
    <source>
        <dbReference type="ARBA" id="ARBA00022842"/>
    </source>
</evidence>
<keyword evidence="8 11" id="KW-0460">Magnesium</keyword>
<name>A0ABS1FBK1_9PROT</name>
<comment type="caution">
    <text evidence="12">The sequence shown here is derived from an EMBL/GenBank/DDBJ whole genome shotgun (WGS) entry which is preliminary data.</text>
</comment>
<dbReference type="PANTHER" id="PTHR30040">
    <property type="entry name" value="THIAMINE BIOSYNTHESIS LIPOPROTEIN APBE"/>
    <property type="match status" value="1"/>
</dbReference>
<evidence type="ECO:0000256" key="9">
    <source>
        <dbReference type="ARBA" id="ARBA00031306"/>
    </source>
</evidence>
<evidence type="ECO:0000256" key="11">
    <source>
        <dbReference type="PIRNR" id="PIRNR006268"/>
    </source>
</evidence>
<accession>A0ABS1FBK1</accession>
<sequence>METALPRPFTRPLARRRFLAIGAVAAGLSLLPHRLLRAEGVPVRVWRGVALGADASLTIAHPDPVEADRLIALSLEEVERLERVFSLYRPDSALRHLNRDGRLDSPPADLVRLLSEAAAFGRATGGAFDPTVQPLWQLYAGHFERANADPAGPPETAVRAARALVDVRALRVEPDRIAFAAGGMAVTLNGIAQGYVTDRVSERLKAEGMDNVLVDMGELRALGHHPSGRPWTVGLADPKNAERSTETVDLADGAMATSGGYGTRFDAAGRFTHLFDPASGACAAQWLAVTVQAPDATTADALSTALSVVPADRAPAILAAYPGVAARFTHPDGRILRLPA</sequence>
<dbReference type="PIRSF" id="PIRSF006268">
    <property type="entry name" value="ApbE"/>
    <property type="match status" value="1"/>
</dbReference>
<evidence type="ECO:0000256" key="1">
    <source>
        <dbReference type="ARBA" id="ARBA00001946"/>
    </source>
</evidence>
<keyword evidence="5 11" id="KW-0808">Transferase</keyword>
<evidence type="ECO:0000256" key="6">
    <source>
        <dbReference type="ARBA" id="ARBA00022723"/>
    </source>
</evidence>
<gene>
    <name evidence="12" type="ORF">JHL17_24820</name>
</gene>
<dbReference type="Proteomes" id="UP000652760">
    <property type="component" value="Unassembled WGS sequence"/>
</dbReference>
<dbReference type="EC" id="2.7.1.180" evidence="2 11"/>
<dbReference type="EMBL" id="JAENHM010000067">
    <property type="protein sequence ID" value="MBK1840632.1"/>
    <property type="molecule type" value="Genomic_DNA"/>
</dbReference>
<dbReference type="Gene3D" id="3.10.520.10">
    <property type="entry name" value="ApbE-like domains"/>
    <property type="match status" value="1"/>
</dbReference>
<keyword evidence="13" id="KW-1185">Reference proteome</keyword>
<dbReference type="InterPro" id="IPR003374">
    <property type="entry name" value="ApbE-like_sf"/>
</dbReference>
<dbReference type="SUPFAM" id="SSF143631">
    <property type="entry name" value="ApbE-like"/>
    <property type="match status" value="1"/>
</dbReference>
<protein>
    <recommendedName>
        <fullName evidence="3 11">FAD:protein FMN transferase</fullName>
        <ecNumber evidence="2 11">2.7.1.180</ecNumber>
    </recommendedName>
    <alternativeName>
        <fullName evidence="9 11">Flavin transferase</fullName>
    </alternativeName>
</protein>
<evidence type="ECO:0000256" key="4">
    <source>
        <dbReference type="ARBA" id="ARBA00022630"/>
    </source>
</evidence>
<comment type="catalytic activity">
    <reaction evidence="10 11">
        <text>L-threonyl-[protein] + FAD = FMN-L-threonyl-[protein] + AMP + H(+)</text>
        <dbReference type="Rhea" id="RHEA:36847"/>
        <dbReference type="Rhea" id="RHEA-COMP:11060"/>
        <dbReference type="Rhea" id="RHEA-COMP:11061"/>
        <dbReference type="ChEBI" id="CHEBI:15378"/>
        <dbReference type="ChEBI" id="CHEBI:30013"/>
        <dbReference type="ChEBI" id="CHEBI:57692"/>
        <dbReference type="ChEBI" id="CHEBI:74257"/>
        <dbReference type="ChEBI" id="CHEBI:456215"/>
        <dbReference type="EC" id="2.7.1.180"/>
    </reaction>
</comment>
<keyword evidence="6 11" id="KW-0479">Metal-binding</keyword>